<evidence type="ECO:0000259" key="6">
    <source>
        <dbReference type="Pfam" id="PF07635"/>
    </source>
</evidence>
<name>A0A517T2X4_9BACT</name>
<dbReference type="Pfam" id="PF07635">
    <property type="entry name" value="PSCyt1"/>
    <property type="match status" value="1"/>
</dbReference>
<dbReference type="InterPro" id="IPR011429">
    <property type="entry name" value="Cyt_c_Planctomycete-type"/>
</dbReference>
<dbReference type="GO" id="GO:0020037">
    <property type="term" value="F:heme binding"/>
    <property type="evidence" value="ECO:0007669"/>
    <property type="project" value="InterPro"/>
</dbReference>
<evidence type="ECO:0000259" key="5">
    <source>
        <dbReference type="Pfam" id="PF07631"/>
    </source>
</evidence>
<feature type="domain" description="DUF1588" evidence="4">
    <location>
        <begin position="631"/>
        <end position="728"/>
    </location>
</feature>
<evidence type="ECO:0000259" key="4">
    <source>
        <dbReference type="Pfam" id="PF07627"/>
    </source>
</evidence>
<evidence type="ECO:0000259" key="7">
    <source>
        <dbReference type="Pfam" id="PF07637"/>
    </source>
</evidence>
<evidence type="ECO:0000259" key="3">
    <source>
        <dbReference type="Pfam" id="PF07626"/>
    </source>
</evidence>
<evidence type="ECO:0000313" key="9">
    <source>
        <dbReference type="Proteomes" id="UP000315003"/>
    </source>
</evidence>
<accession>A0A517T2X4</accession>
<reference evidence="8 9" key="1">
    <citation type="submission" date="2019-02" db="EMBL/GenBank/DDBJ databases">
        <title>Deep-cultivation of Planctomycetes and their phenomic and genomic characterization uncovers novel biology.</title>
        <authorList>
            <person name="Wiegand S."/>
            <person name="Jogler M."/>
            <person name="Boedeker C."/>
            <person name="Pinto D."/>
            <person name="Vollmers J."/>
            <person name="Rivas-Marin E."/>
            <person name="Kohn T."/>
            <person name="Peeters S.H."/>
            <person name="Heuer A."/>
            <person name="Rast P."/>
            <person name="Oberbeckmann S."/>
            <person name="Bunk B."/>
            <person name="Jeske O."/>
            <person name="Meyerdierks A."/>
            <person name="Storesund J.E."/>
            <person name="Kallscheuer N."/>
            <person name="Luecker S."/>
            <person name="Lage O.M."/>
            <person name="Pohl T."/>
            <person name="Merkel B.J."/>
            <person name="Hornburger P."/>
            <person name="Mueller R.-W."/>
            <person name="Bruemmer F."/>
            <person name="Labrenz M."/>
            <person name="Spormann A.M."/>
            <person name="Op den Camp H."/>
            <person name="Overmann J."/>
            <person name="Amann R."/>
            <person name="Jetten M.S.M."/>
            <person name="Mascher T."/>
            <person name="Medema M.H."/>
            <person name="Devos D.P."/>
            <person name="Kaster A.-K."/>
            <person name="Ovreas L."/>
            <person name="Rohde M."/>
            <person name="Galperin M.Y."/>
            <person name="Jogler C."/>
        </authorList>
    </citation>
    <scope>NUCLEOTIDE SEQUENCE [LARGE SCALE GENOMIC DNA]</scope>
    <source>
        <strain evidence="8 9">SV_7m_r</strain>
    </source>
</reference>
<evidence type="ECO:0008006" key="10">
    <source>
        <dbReference type="Google" id="ProtNLM"/>
    </source>
</evidence>
<dbReference type="GO" id="GO:0009055">
    <property type="term" value="F:electron transfer activity"/>
    <property type="evidence" value="ECO:0007669"/>
    <property type="project" value="InterPro"/>
</dbReference>
<evidence type="ECO:0000313" key="8">
    <source>
        <dbReference type="EMBL" id="QDT62729.1"/>
    </source>
</evidence>
<dbReference type="Pfam" id="PF07637">
    <property type="entry name" value="PSD5"/>
    <property type="match status" value="1"/>
</dbReference>
<dbReference type="InterPro" id="IPR013036">
    <property type="entry name" value="DUF1587"/>
</dbReference>
<dbReference type="Pfam" id="PF07626">
    <property type="entry name" value="PSD3"/>
    <property type="match status" value="1"/>
</dbReference>
<dbReference type="OrthoDB" id="175242at2"/>
<dbReference type="AlphaFoldDB" id="A0A517T2X4"/>
<feature type="domain" description="DUF1585" evidence="2">
    <location>
        <begin position="773"/>
        <end position="846"/>
    </location>
</feature>
<feature type="signal peptide" evidence="1">
    <location>
        <begin position="1"/>
        <end position="21"/>
    </location>
</feature>
<dbReference type="RefSeq" id="WP_145277684.1">
    <property type="nucleotide sequence ID" value="NZ_CP036272.1"/>
</dbReference>
<dbReference type="InterPro" id="IPR013042">
    <property type="entry name" value="DUF1592"/>
</dbReference>
<dbReference type="InterPro" id="IPR011478">
    <property type="entry name" value="DUF1585"/>
</dbReference>
<dbReference type="InterPro" id="IPR013043">
    <property type="entry name" value="DUF1595"/>
</dbReference>
<dbReference type="Proteomes" id="UP000315003">
    <property type="component" value="Chromosome"/>
</dbReference>
<dbReference type="Pfam" id="PF07631">
    <property type="entry name" value="PSD4"/>
    <property type="match status" value="1"/>
</dbReference>
<dbReference type="InterPro" id="IPR036909">
    <property type="entry name" value="Cyt_c-like_dom_sf"/>
</dbReference>
<feature type="chain" id="PRO_5021892125" description="Planctomycete cytochrome C" evidence="1">
    <location>
        <begin position="22"/>
        <end position="851"/>
    </location>
</feature>
<feature type="domain" description="DUF1592" evidence="5">
    <location>
        <begin position="470"/>
        <end position="611"/>
    </location>
</feature>
<dbReference type="SUPFAM" id="SSF46626">
    <property type="entry name" value="Cytochrome c"/>
    <property type="match status" value="1"/>
</dbReference>
<feature type="domain" description="DUF1587" evidence="3">
    <location>
        <begin position="131"/>
        <end position="195"/>
    </location>
</feature>
<dbReference type="EMBL" id="CP036272">
    <property type="protein sequence ID" value="QDT62729.1"/>
    <property type="molecule type" value="Genomic_DNA"/>
</dbReference>
<dbReference type="Pfam" id="PF07627">
    <property type="entry name" value="PSCyt3"/>
    <property type="match status" value="1"/>
</dbReference>
<gene>
    <name evidence="8" type="ORF">SV7mr_52800</name>
</gene>
<keyword evidence="9" id="KW-1185">Reference proteome</keyword>
<proteinExistence type="predicted"/>
<sequence precursor="true">MRQQTSLLSICVLLVGVVAGAQTHAEDSSASRSLASQSKVWPFLQSHCVDCHGDDASKGELSLPGLGDLSRGGDVQQWSLILDKLQSGEMPPEDESQPSEKHRSEAIDWIESQLRIQVGRDAEHARPITARRLTNVEYQNTMRDLLGIDLKLTEKLPNDPVKPYQFNNTAELMRLGPEQINRYLECARSAMASAIVDPQQPEVYKTRREWQPYGREKQLGLDEIGVWGNRRHSPAWGMGLKGFPKTGEFRIRVQASAIFPPGVDELPLRLIMGYGINVNSATQRVQPVGTVRLRNSPDNPRVIEFRGRIENFPPQPGKIKNGERGPDSMAITPQNLYDDGTLNDGRRDLAMPRAVINWMEFEAPVIEKWPPLHHTQILFDSSLRDEDPAEYVRQVIERFVSRAFRRPATPEEVARFVQIYDLVLPELGSLEAAMRETLSFSLVSPQFLYHTDAAPAVALNRSDENTGKNGYELASKLSYFLWASMPDQQLMDLAAQGTLHDPSVIEQQVRRLLADPRSHDFVENFTTQWLSLNKQKTVPINSELFPRFLYYVSAGERRGTEVPYRPTIRDYMHDETVGFVAELIRRNASVLNLVDSDFVFVNQPLAVHYGIAGIQGDQLRPVPVQASDQLGGLLTHGSILIGNGTGSAPHPIYRAVWLREAILGDEVAPPPADVPALSDSAGESAESALTIGDLLRQHRQKESCNDCHAQLDPWGLPFEQYNAIGQYQPLVPQEGVRVSGFQKDTHRDLAGYQDYLRSISTVEVAARARLPHGPEVDGIRQLKNYLLEHRKQDIAENLIRRLLSYAIGRELSWRDRFAVEALVTHSNKHGNKLQDMIVLICQSETFRGSKD</sequence>
<protein>
    <recommendedName>
        <fullName evidence="10">Planctomycete cytochrome C</fullName>
    </recommendedName>
</protein>
<evidence type="ECO:0000256" key="1">
    <source>
        <dbReference type="SAM" id="SignalP"/>
    </source>
</evidence>
<keyword evidence="1" id="KW-0732">Signal</keyword>
<feature type="domain" description="DUF1595" evidence="7">
    <location>
        <begin position="392"/>
        <end position="451"/>
    </location>
</feature>
<evidence type="ECO:0000259" key="2">
    <source>
        <dbReference type="Pfam" id="PF07624"/>
    </source>
</evidence>
<feature type="domain" description="Cytochrome C Planctomycete-type" evidence="6">
    <location>
        <begin position="48"/>
        <end position="94"/>
    </location>
</feature>
<dbReference type="Pfam" id="PF07624">
    <property type="entry name" value="PSD2"/>
    <property type="match status" value="1"/>
</dbReference>
<organism evidence="8 9">
    <name type="scientific">Stieleria bergensis</name>
    <dbReference type="NCBI Taxonomy" id="2528025"/>
    <lineage>
        <taxon>Bacteria</taxon>
        <taxon>Pseudomonadati</taxon>
        <taxon>Planctomycetota</taxon>
        <taxon>Planctomycetia</taxon>
        <taxon>Pirellulales</taxon>
        <taxon>Pirellulaceae</taxon>
        <taxon>Stieleria</taxon>
    </lineage>
</organism>
<dbReference type="InterPro" id="IPR013039">
    <property type="entry name" value="DUF1588"/>
</dbReference>